<sequence>MTPEGTRWRKASTSLNDACVEVAALRHRIGIRDSKNPTGPVLTIDRSPWLGLLSAIKSGRLPRTSPDA</sequence>
<reference evidence="2" key="2">
    <citation type="submission" date="2020-09" db="EMBL/GenBank/DDBJ databases">
        <authorList>
            <person name="Sun Q."/>
            <person name="Zhou Y."/>
        </authorList>
    </citation>
    <scope>NUCLEOTIDE SEQUENCE</scope>
    <source>
        <strain evidence="2">CGMCC 4.5737</strain>
    </source>
</reference>
<evidence type="ECO:0000313" key="2">
    <source>
        <dbReference type="EMBL" id="GGM32754.1"/>
    </source>
</evidence>
<name>A0A8J3C5R9_9PSEU</name>
<feature type="domain" description="DUF397" evidence="1">
    <location>
        <begin position="7"/>
        <end position="57"/>
    </location>
</feature>
<reference evidence="2" key="1">
    <citation type="journal article" date="2014" name="Int. J. Syst. Evol. Microbiol.">
        <title>Complete genome sequence of Corynebacterium casei LMG S-19264T (=DSM 44701T), isolated from a smear-ripened cheese.</title>
        <authorList>
            <consortium name="US DOE Joint Genome Institute (JGI-PGF)"/>
            <person name="Walter F."/>
            <person name="Albersmeier A."/>
            <person name="Kalinowski J."/>
            <person name="Ruckert C."/>
        </authorList>
    </citation>
    <scope>NUCLEOTIDE SEQUENCE</scope>
    <source>
        <strain evidence="2">CGMCC 4.5737</strain>
    </source>
</reference>
<keyword evidence="3" id="KW-1185">Reference proteome</keyword>
<protein>
    <recommendedName>
        <fullName evidence="1">DUF397 domain-containing protein</fullName>
    </recommendedName>
</protein>
<evidence type="ECO:0000259" key="1">
    <source>
        <dbReference type="Pfam" id="PF04149"/>
    </source>
</evidence>
<evidence type="ECO:0000313" key="3">
    <source>
        <dbReference type="Proteomes" id="UP000637578"/>
    </source>
</evidence>
<dbReference type="EMBL" id="BMMK01000001">
    <property type="protein sequence ID" value="GGM32754.1"/>
    <property type="molecule type" value="Genomic_DNA"/>
</dbReference>
<organism evidence="2 3">
    <name type="scientific">Longimycelium tulufanense</name>
    <dbReference type="NCBI Taxonomy" id="907463"/>
    <lineage>
        <taxon>Bacteria</taxon>
        <taxon>Bacillati</taxon>
        <taxon>Actinomycetota</taxon>
        <taxon>Actinomycetes</taxon>
        <taxon>Pseudonocardiales</taxon>
        <taxon>Pseudonocardiaceae</taxon>
        <taxon>Longimycelium</taxon>
    </lineage>
</organism>
<proteinExistence type="predicted"/>
<dbReference type="Proteomes" id="UP000637578">
    <property type="component" value="Unassembled WGS sequence"/>
</dbReference>
<dbReference type="InterPro" id="IPR007278">
    <property type="entry name" value="DUF397"/>
</dbReference>
<accession>A0A8J3C5R9</accession>
<dbReference type="RefSeq" id="WP_189052727.1">
    <property type="nucleotide sequence ID" value="NZ_BMMK01000001.1"/>
</dbReference>
<gene>
    <name evidence="2" type="ORF">GCM10012275_00190</name>
</gene>
<dbReference type="Pfam" id="PF04149">
    <property type="entry name" value="DUF397"/>
    <property type="match status" value="1"/>
</dbReference>
<dbReference type="AlphaFoldDB" id="A0A8J3C5R9"/>
<comment type="caution">
    <text evidence="2">The sequence shown here is derived from an EMBL/GenBank/DDBJ whole genome shotgun (WGS) entry which is preliminary data.</text>
</comment>